<feature type="domain" description="DPH-type MB" evidence="12">
    <location>
        <begin position="91"/>
        <end position="165"/>
    </location>
</feature>
<dbReference type="SUPFAM" id="SSF46565">
    <property type="entry name" value="Chaperone J-domain"/>
    <property type="match status" value="1"/>
</dbReference>
<name>A0A7D9H292_DEKBR</name>
<keyword evidence="7" id="KW-0479">Metal-binding</keyword>
<dbReference type="OMA" id="IIGCRGC"/>
<dbReference type="Proteomes" id="UP000478008">
    <property type="component" value="Unassembled WGS sequence"/>
</dbReference>
<keyword evidence="10" id="KW-0539">Nucleus</keyword>
<dbReference type="PANTHER" id="PTHR21454:SF46">
    <property type="entry name" value="DIPHTHAMIDE BIOSYNTHESIS PROTEIN 4"/>
    <property type="match status" value="1"/>
</dbReference>
<evidence type="ECO:0000256" key="2">
    <source>
        <dbReference type="ARBA" id="ARBA00004123"/>
    </source>
</evidence>
<dbReference type="PROSITE" id="PS50076">
    <property type="entry name" value="DNAJ_2"/>
    <property type="match status" value="1"/>
</dbReference>
<dbReference type="InterPro" id="IPR036671">
    <property type="entry name" value="DPH_MB_sf"/>
</dbReference>
<evidence type="ECO:0000259" key="11">
    <source>
        <dbReference type="PROSITE" id="PS50076"/>
    </source>
</evidence>
<evidence type="ECO:0000256" key="10">
    <source>
        <dbReference type="ARBA" id="ARBA00023242"/>
    </source>
</evidence>
<evidence type="ECO:0000256" key="8">
    <source>
        <dbReference type="ARBA" id="ARBA00022833"/>
    </source>
</evidence>
<dbReference type="GO" id="GO:0005634">
    <property type="term" value="C:nucleus"/>
    <property type="evidence" value="ECO:0007669"/>
    <property type="project" value="UniProtKB-SubCell"/>
</dbReference>
<dbReference type="InterPro" id="IPR007872">
    <property type="entry name" value="DPH_MB_dom"/>
</dbReference>
<gene>
    <name evidence="13" type="primary">JJJ3</name>
    <name evidence="13" type="ORF">DEBR0S1_21484G</name>
</gene>
<keyword evidence="9" id="KW-0408">Iron</keyword>
<dbReference type="GO" id="GO:0046872">
    <property type="term" value="F:metal ion binding"/>
    <property type="evidence" value="ECO:0007669"/>
    <property type="project" value="UniProtKB-KW"/>
</dbReference>
<dbReference type="UniPathway" id="UPA00559"/>
<proteinExistence type="inferred from homology"/>
<feature type="domain" description="J" evidence="11">
    <location>
        <begin position="3"/>
        <end position="75"/>
    </location>
</feature>
<dbReference type="SMART" id="SM00271">
    <property type="entry name" value="DnaJ"/>
    <property type="match status" value="1"/>
</dbReference>
<evidence type="ECO:0000256" key="5">
    <source>
        <dbReference type="ARBA" id="ARBA00021797"/>
    </source>
</evidence>
<dbReference type="GO" id="GO:0005737">
    <property type="term" value="C:cytoplasm"/>
    <property type="evidence" value="ECO:0007669"/>
    <property type="project" value="UniProtKB-SubCell"/>
</dbReference>
<evidence type="ECO:0000259" key="12">
    <source>
        <dbReference type="PROSITE" id="PS51074"/>
    </source>
</evidence>
<dbReference type="AlphaFoldDB" id="A0A7D9H292"/>
<evidence type="ECO:0000313" key="13">
    <source>
        <dbReference type="EMBL" id="VUG16625.1"/>
    </source>
</evidence>
<dbReference type="Pfam" id="PF05207">
    <property type="entry name" value="Zn_ribbon_CSL"/>
    <property type="match status" value="1"/>
</dbReference>
<dbReference type="InterPro" id="IPR001623">
    <property type="entry name" value="DnaJ_domain"/>
</dbReference>
<dbReference type="CDD" id="cd06257">
    <property type="entry name" value="DnaJ"/>
    <property type="match status" value="1"/>
</dbReference>
<reference evidence="13 14" key="1">
    <citation type="submission" date="2019-07" db="EMBL/GenBank/DDBJ databases">
        <authorList>
            <person name="Friedrich A."/>
            <person name="Schacherer J."/>
        </authorList>
    </citation>
    <scope>NUCLEOTIDE SEQUENCE [LARGE SCALE GENOMIC DNA]</scope>
</reference>
<dbReference type="PROSITE" id="PS51074">
    <property type="entry name" value="DPH_MB"/>
    <property type="match status" value="1"/>
</dbReference>
<dbReference type="InterPro" id="IPR044248">
    <property type="entry name" value="DPH3/4-like"/>
</dbReference>
<dbReference type="SUPFAM" id="SSF144217">
    <property type="entry name" value="CSL zinc finger"/>
    <property type="match status" value="1"/>
</dbReference>
<comment type="subcellular location">
    <subcellularLocation>
        <location evidence="3">Cytoplasm</location>
    </subcellularLocation>
    <subcellularLocation>
        <location evidence="2">Nucleus</location>
    </subcellularLocation>
</comment>
<dbReference type="GO" id="GO:0017183">
    <property type="term" value="P:protein histidyl modification to diphthamide"/>
    <property type="evidence" value="ECO:0007669"/>
    <property type="project" value="UniProtKB-UniPathway"/>
</dbReference>
<evidence type="ECO:0000256" key="1">
    <source>
        <dbReference type="ARBA" id="ARBA00003474"/>
    </source>
</evidence>
<dbReference type="Pfam" id="PF00226">
    <property type="entry name" value="DnaJ"/>
    <property type="match status" value="1"/>
</dbReference>
<dbReference type="Gene3D" id="1.10.287.110">
    <property type="entry name" value="DnaJ domain"/>
    <property type="match status" value="1"/>
</dbReference>
<comment type="similarity">
    <text evidence="4">Belongs to the DPH4 family.</text>
</comment>
<keyword evidence="14" id="KW-1185">Reference proteome</keyword>
<evidence type="ECO:0000256" key="3">
    <source>
        <dbReference type="ARBA" id="ARBA00004496"/>
    </source>
</evidence>
<evidence type="ECO:0000256" key="7">
    <source>
        <dbReference type="ARBA" id="ARBA00022723"/>
    </source>
</evidence>
<dbReference type="PRINTS" id="PR00625">
    <property type="entry name" value="JDOMAIN"/>
</dbReference>
<organism evidence="13 14">
    <name type="scientific">Dekkera bruxellensis</name>
    <name type="common">Brettanomyces custersii</name>
    <dbReference type="NCBI Taxonomy" id="5007"/>
    <lineage>
        <taxon>Eukaryota</taxon>
        <taxon>Fungi</taxon>
        <taxon>Dikarya</taxon>
        <taxon>Ascomycota</taxon>
        <taxon>Saccharomycotina</taxon>
        <taxon>Pichiomycetes</taxon>
        <taxon>Pichiales</taxon>
        <taxon>Pichiaceae</taxon>
        <taxon>Brettanomyces</taxon>
    </lineage>
</organism>
<sequence length="172" mass="19787">MSSYYSVLGIKKNATEKDLKKSYRTKLLLLHPDKQNQRKDNNRTLRGTVDNLQLVREAYQILIDPIKRANYDKSLNTKSGNNNLGAELASGLETVSLDDFDFNEDSVMWLRDCPRCNSKKSFEISENDLVKNISLCEGIPDDFDGAYNLVIQCNSCSLWLRVKYYDLDEDDE</sequence>
<evidence type="ECO:0000256" key="9">
    <source>
        <dbReference type="ARBA" id="ARBA00023004"/>
    </source>
</evidence>
<comment type="function">
    <text evidence="1">Required for the first step of diphthamide biosynthesis, the transfer of 3-amino-3-carboxypropyl from S-adenosyl-L-methionine to a histidine residue. Diphthamide is a post-translational modification of histidine which occurs in elongation factor 2.</text>
</comment>
<dbReference type="InterPro" id="IPR036869">
    <property type="entry name" value="J_dom_sf"/>
</dbReference>
<dbReference type="EMBL" id="CABFWN010000001">
    <property type="protein sequence ID" value="VUG16625.1"/>
    <property type="molecule type" value="Genomic_DNA"/>
</dbReference>
<evidence type="ECO:0000313" key="14">
    <source>
        <dbReference type="Proteomes" id="UP000478008"/>
    </source>
</evidence>
<accession>A0A7D9H292</accession>
<dbReference type="Gene3D" id="3.10.660.10">
    <property type="entry name" value="DPH Zinc finger"/>
    <property type="match status" value="1"/>
</dbReference>
<keyword evidence="6" id="KW-0963">Cytoplasm</keyword>
<keyword evidence="8" id="KW-0862">Zinc</keyword>
<evidence type="ECO:0000256" key="4">
    <source>
        <dbReference type="ARBA" id="ARBA00006169"/>
    </source>
</evidence>
<protein>
    <recommendedName>
        <fullName evidence="5">Diphthamide biosynthesis protein 4</fullName>
    </recommendedName>
</protein>
<dbReference type="PANTHER" id="PTHR21454">
    <property type="entry name" value="DPH3 HOMOLOG-RELATED"/>
    <property type="match status" value="1"/>
</dbReference>
<evidence type="ECO:0000256" key="6">
    <source>
        <dbReference type="ARBA" id="ARBA00022490"/>
    </source>
</evidence>